<gene>
    <name evidence="10" type="ORF">ACFOSH_32515</name>
</gene>
<dbReference type="GO" id="GO:0004674">
    <property type="term" value="F:protein serine/threonine kinase activity"/>
    <property type="evidence" value="ECO:0007669"/>
    <property type="project" value="UniProtKB-EC"/>
</dbReference>
<dbReference type="SUPFAM" id="SSF56112">
    <property type="entry name" value="Protein kinase-like (PK-like)"/>
    <property type="match status" value="1"/>
</dbReference>
<dbReference type="PANTHER" id="PTHR43289">
    <property type="entry name" value="MITOGEN-ACTIVATED PROTEIN KINASE KINASE KINASE 20-RELATED"/>
    <property type="match status" value="1"/>
</dbReference>
<protein>
    <recommendedName>
        <fullName evidence="1">non-specific serine/threonine protein kinase</fullName>
        <ecNumber evidence="1">2.7.11.1</ecNumber>
    </recommendedName>
</protein>
<proteinExistence type="predicted"/>
<dbReference type="RefSeq" id="WP_378243458.1">
    <property type="nucleotide sequence ID" value="NZ_JBHRWK010000059.1"/>
</dbReference>
<comment type="caution">
    <text evidence="10">The sequence shown here is derived from an EMBL/GenBank/DDBJ whole genome shotgun (WGS) entry which is preliminary data.</text>
</comment>
<accession>A0ABV7P6W9</accession>
<evidence type="ECO:0000256" key="6">
    <source>
        <dbReference type="ARBA" id="ARBA00022840"/>
    </source>
</evidence>
<dbReference type="InterPro" id="IPR008271">
    <property type="entry name" value="Ser/Thr_kinase_AS"/>
</dbReference>
<evidence type="ECO:0000313" key="11">
    <source>
        <dbReference type="Proteomes" id="UP001595645"/>
    </source>
</evidence>
<evidence type="ECO:0000256" key="7">
    <source>
        <dbReference type="PROSITE-ProRule" id="PRU10141"/>
    </source>
</evidence>
<keyword evidence="3 10" id="KW-0808">Transferase</keyword>
<evidence type="ECO:0000313" key="10">
    <source>
        <dbReference type="EMBL" id="MFC3454182.1"/>
    </source>
</evidence>
<keyword evidence="8" id="KW-0472">Membrane</keyword>
<keyword evidence="5 10" id="KW-0418">Kinase</keyword>
<dbReference type="SMART" id="SM00220">
    <property type="entry name" value="S_TKc"/>
    <property type="match status" value="1"/>
</dbReference>
<dbReference type="InterPro" id="IPR017441">
    <property type="entry name" value="Protein_kinase_ATP_BS"/>
</dbReference>
<keyword evidence="8" id="KW-0812">Transmembrane</keyword>
<dbReference type="EMBL" id="JBHRWK010000059">
    <property type="protein sequence ID" value="MFC3454182.1"/>
    <property type="molecule type" value="Genomic_DNA"/>
</dbReference>
<dbReference type="InterPro" id="IPR000719">
    <property type="entry name" value="Prot_kinase_dom"/>
</dbReference>
<feature type="binding site" evidence="7">
    <location>
        <position position="39"/>
    </location>
    <ligand>
        <name>ATP</name>
        <dbReference type="ChEBI" id="CHEBI:30616"/>
    </ligand>
</feature>
<keyword evidence="11" id="KW-1185">Reference proteome</keyword>
<evidence type="ECO:0000256" key="8">
    <source>
        <dbReference type="SAM" id="Phobius"/>
    </source>
</evidence>
<dbReference type="EC" id="2.7.11.1" evidence="1"/>
<reference evidence="11" key="1">
    <citation type="journal article" date="2019" name="Int. J. Syst. Evol. Microbiol.">
        <title>The Global Catalogue of Microorganisms (GCM) 10K type strain sequencing project: providing services to taxonomists for standard genome sequencing and annotation.</title>
        <authorList>
            <consortium name="The Broad Institute Genomics Platform"/>
            <consortium name="The Broad Institute Genome Sequencing Center for Infectious Disease"/>
            <person name="Wu L."/>
            <person name="Ma J."/>
        </authorList>
    </citation>
    <scope>NUCLEOTIDE SEQUENCE [LARGE SCALE GENOMIC DNA]</scope>
    <source>
        <strain evidence="11">CGMCC 4.7676</strain>
    </source>
</reference>
<dbReference type="PROSITE" id="PS00108">
    <property type="entry name" value="PROTEIN_KINASE_ST"/>
    <property type="match status" value="1"/>
</dbReference>
<evidence type="ECO:0000256" key="4">
    <source>
        <dbReference type="ARBA" id="ARBA00022741"/>
    </source>
</evidence>
<dbReference type="CDD" id="cd14014">
    <property type="entry name" value="STKc_PknB_like"/>
    <property type="match status" value="1"/>
</dbReference>
<keyword evidence="6 7" id="KW-0067">ATP-binding</keyword>
<feature type="domain" description="Protein kinase" evidence="9">
    <location>
        <begin position="10"/>
        <end position="259"/>
    </location>
</feature>
<evidence type="ECO:0000259" key="9">
    <source>
        <dbReference type="PROSITE" id="PS50011"/>
    </source>
</evidence>
<organism evidence="10 11">
    <name type="scientific">Amycolatopsis speibonae</name>
    <dbReference type="NCBI Taxonomy" id="1450224"/>
    <lineage>
        <taxon>Bacteria</taxon>
        <taxon>Bacillati</taxon>
        <taxon>Actinomycetota</taxon>
        <taxon>Actinomycetes</taxon>
        <taxon>Pseudonocardiales</taxon>
        <taxon>Pseudonocardiaceae</taxon>
        <taxon>Amycolatopsis</taxon>
    </lineage>
</organism>
<evidence type="ECO:0000256" key="1">
    <source>
        <dbReference type="ARBA" id="ARBA00012513"/>
    </source>
</evidence>
<dbReference type="Pfam" id="PF00069">
    <property type="entry name" value="Pkinase"/>
    <property type="match status" value="1"/>
</dbReference>
<dbReference type="Gene3D" id="1.10.510.10">
    <property type="entry name" value="Transferase(Phosphotransferase) domain 1"/>
    <property type="match status" value="1"/>
</dbReference>
<keyword evidence="2" id="KW-0723">Serine/threonine-protein kinase</keyword>
<feature type="transmembrane region" description="Helical" evidence="8">
    <location>
        <begin position="276"/>
        <end position="297"/>
    </location>
</feature>
<evidence type="ECO:0000256" key="2">
    <source>
        <dbReference type="ARBA" id="ARBA00022527"/>
    </source>
</evidence>
<dbReference type="PROSITE" id="PS50011">
    <property type="entry name" value="PROTEIN_KINASE_DOM"/>
    <property type="match status" value="1"/>
</dbReference>
<name>A0ABV7P6W9_9PSEU</name>
<keyword evidence="4 7" id="KW-0547">Nucleotide-binding</keyword>
<evidence type="ECO:0000256" key="5">
    <source>
        <dbReference type="ARBA" id="ARBA00022777"/>
    </source>
</evidence>
<dbReference type="PROSITE" id="PS00107">
    <property type="entry name" value="PROTEIN_KINASE_ATP"/>
    <property type="match status" value="1"/>
</dbReference>
<dbReference type="Gene3D" id="3.30.200.20">
    <property type="entry name" value="Phosphorylase Kinase, domain 1"/>
    <property type="match status" value="1"/>
</dbReference>
<evidence type="ECO:0000256" key="3">
    <source>
        <dbReference type="ARBA" id="ARBA00022679"/>
    </source>
</evidence>
<sequence>MGDRLIAGRYRLEERIGAGGMGVVWRATDQDLGRVVALKRSQAGDSGQIRREARIGAGLHHPNVVTVFDAVLDEDDRWLVMEYLPSRSLADIIDAEGPLSPGKVAKIGVQLAGALAAMHEKGMVHRDLKPGNVLVAEDGTAKLTDLGIAQWAEVTRTGGGLDVGTPGYVAPEMAEGQQAGAAADVFSLGATLFAAVEGTSVWGDASVGPFVQLRRATSYTLEPIRRSGPLAPVLTELLRRKPAGRPDAVRAAELLSEVADVGVLARSRRFRATGRAVVIGAVAAAALVLAGGLVYVMKEPAPVAAATSPADSVGDPRTADPCALVDPAVLKRFGTPELDTADGNFNACSVMLRLSPDEEDIVDVRLELTIPGSPMLVKPAPGQLTVRELPSDTEDKCQRAIELPDGNQIWVHARHIKNWHAHLCDYVDPVASNAVAVLNREPIKRRPAPFAAGTLGSLDACALGGDLPQAIVGGPATPDPVFGNWECYWNHRETEVTVRFEREWAPFEDDGRRVALGSREAFVEVSAEWKACQAEIPHRTFTGDGRAMIETVEIYVSDKVKPPQEMCPAAERLAAGIAPRLPSLR</sequence>
<keyword evidence="8" id="KW-1133">Transmembrane helix</keyword>
<dbReference type="Proteomes" id="UP001595645">
    <property type="component" value="Unassembled WGS sequence"/>
</dbReference>
<dbReference type="InterPro" id="IPR011009">
    <property type="entry name" value="Kinase-like_dom_sf"/>
</dbReference>
<dbReference type="PANTHER" id="PTHR43289:SF6">
    <property type="entry name" value="SERINE_THREONINE-PROTEIN KINASE NEKL-3"/>
    <property type="match status" value="1"/>
</dbReference>